<keyword evidence="1" id="KW-0472">Membrane</keyword>
<feature type="transmembrane region" description="Helical" evidence="1">
    <location>
        <begin position="189"/>
        <end position="209"/>
    </location>
</feature>
<dbReference type="InterPro" id="IPR050879">
    <property type="entry name" value="Acyltransferase_3"/>
</dbReference>
<dbReference type="Pfam" id="PF19040">
    <property type="entry name" value="SGNH"/>
    <property type="match status" value="1"/>
</dbReference>
<dbReference type="Pfam" id="PF01757">
    <property type="entry name" value="Acyl_transf_3"/>
    <property type="match status" value="1"/>
</dbReference>
<dbReference type="EC" id="2.3.1.-" evidence="4"/>
<dbReference type="EMBL" id="CWJI01000001">
    <property type="protein sequence ID" value="CRY53593.1"/>
    <property type="molecule type" value="Genomic_DNA"/>
</dbReference>
<keyword evidence="4" id="KW-0012">Acyltransferase</keyword>
<keyword evidence="1" id="KW-0812">Transmembrane</keyword>
<dbReference type="Proteomes" id="UP000043316">
    <property type="component" value="Unassembled WGS sequence"/>
</dbReference>
<evidence type="ECO:0000259" key="2">
    <source>
        <dbReference type="Pfam" id="PF01757"/>
    </source>
</evidence>
<evidence type="ECO:0000313" key="5">
    <source>
        <dbReference type="Proteomes" id="UP000043316"/>
    </source>
</evidence>
<feature type="transmembrane region" description="Helical" evidence="1">
    <location>
        <begin position="36"/>
        <end position="53"/>
    </location>
</feature>
<feature type="transmembrane region" description="Helical" evidence="1">
    <location>
        <begin position="303"/>
        <end position="329"/>
    </location>
</feature>
<organism evidence="4 5">
    <name type="scientific">Yersinia intermedia</name>
    <dbReference type="NCBI Taxonomy" id="631"/>
    <lineage>
        <taxon>Bacteria</taxon>
        <taxon>Pseudomonadati</taxon>
        <taxon>Pseudomonadota</taxon>
        <taxon>Gammaproteobacteria</taxon>
        <taxon>Enterobacterales</taxon>
        <taxon>Yersiniaceae</taxon>
        <taxon>Yersinia</taxon>
    </lineage>
</organism>
<evidence type="ECO:0000313" key="4">
    <source>
        <dbReference type="EMBL" id="CRY53593.1"/>
    </source>
</evidence>
<feature type="domain" description="Acyltransferase 3" evidence="2">
    <location>
        <begin position="6"/>
        <end position="330"/>
    </location>
</feature>
<feature type="transmembrane region" description="Helical" evidence="1">
    <location>
        <begin position="12"/>
        <end position="30"/>
    </location>
</feature>
<feature type="transmembrane region" description="Helical" evidence="1">
    <location>
        <begin position="74"/>
        <end position="91"/>
    </location>
</feature>
<dbReference type="PANTHER" id="PTHR23028:SF53">
    <property type="entry name" value="ACYL_TRANSF_3 DOMAIN-CONTAINING PROTEIN"/>
    <property type="match status" value="1"/>
</dbReference>
<feature type="transmembrane region" description="Helical" evidence="1">
    <location>
        <begin position="141"/>
        <end position="158"/>
    </location>
</feature>
<gene>
    <name evidence="4" type="primary">oatA</name>
    <name evidence="4" type="ORF">ERS008476_00492</name>
</gene>
<accession>A0A0H5LR83</accession>
<protein>
    <submittedName>
        <fullName evidence="4">Acyltransferase family protein</fullName>
        <ecNumber evidence="4">2.3.1.-</ecNumber>
    </submittedName>
</protein>
<evidence type="ECO:0000259" key="3">
    <source>
        <dbReference type="Pfam" id="PF19040"/>
    </source>
</evidence>
<feature type="transmembrane region" description="Helical" evidence="1">
    <location>
        <begin position="221"/>
        <end position="241"/>
    </location>
</feature>
<dbReference type="PANTHER" id="PTHR23028">
    <property type="entry name" value="ACETYLTRANSFERASE"/>
    <property type="match status" value="1"/>
</dbReference>
<dbReference type="InterPro" id="IPR002656">
    <property type="entry name" value="Acyl_transf_3_dom"/>
</dbReference>
<feature type="domain" description="SGNH" evidence="3">
    <location>
        <begin position="405"/>
        <end position="648"/>
    </location>
</feature>
<sequence>MRYRSEIDGLRAIAVMFVILFHGGILFSSGFIGVDIFFVISGYLITSVIYNKLIVNEFSLSDFYTRRLWRLQPAFLLILLISFLVALIAFLPDDLKKHANSVKYSSLFLSNNYYANHVTDYFSDDANQQLLLHTWSLSIEWQFYIIFPLIVFGLYKLLNVRLMTLVIPALFLISFVIGIYLTATEPQKSYYLFFSRVSALLLGCSVSLYKNKLTNLSIKPKYWDIIGLICIVVLVYCASLDDLYRGYPNYAVLLPIVATAIIIIVTERNPVGLTTKFLSIKPLVFIGLISYSLYLWHWLPFAIIAYLGITKTTLLVCFIYLFSFAMAFISWKFIEIPCRKRKHNFRFSLIFLVILPIVISVSAYALVKYYRGIPQRFGSAITIVNAKINEFNSPARSNCIGNSLSNMDECTLGSKDKGAKKAIMIGDSYANHLWRFTDILAKDANINIFHYTVSSCLMLPDIYQYDWSIYKNTIYKDCHDRAKSAFELIKGNKYDYVIIGESWPAYLKTKIINNINDDITEKESKERLISAIDNAINIIVQSGATPVIMKSTFSGTESFRRCFYNNIKTRKDNDNSTCMTEENTALELDWIDDTIMNLKNKFPNLIIIDPKDAQCVNNQCSSLINGIPVYRDGGHITDYASSQFGSIYLERYGNPFKQPHK</sequence>
<proteinExistence type="predicted"/>
<dbReference type="InterPro" id="IPR043968">
    <property type="entry name" value="SGNH"/>
</dbReference>
<reference evidence="5" key="1">
    <citation type="submission" date="2015-03" db="EMBL/GenBank/DDBJ databases">
        <authorList>
            <consortium name="Pathogen Informatics"/>
        </authorList>
    </citation>
    <scope>NUCLEOTIDE SEQUENCE [LARGE SCALE GENOMIC DNA]</scope>
    <source>
        <strain evidence="5">R148</strain>
    </source>
</reference>
<keyword evidence="1" id="KW-1133">Transmembrane helix</keyword>
<dbReference type="GO" id="GO:0016747">
    <property type="term" value="F:acyltransferase activity, transferring groups other than amino-acyl groups"/>
    <property type="evidence" value="ECO:0007669"/>
    <property type="project" value="InterPro"/>
</dbReference>
<feature type="transmembrane region" description="Helical" evidence="1">
    <location>
        <begin position="278"/>
        <end position="297"/>
    </location>
</feature>
<dbReference type="RefSeq" id="WP_053008815.1">
    <property type="nucleotide sequence ID" value="NZ_CWJI01000001.1"/>
</dbReference>
<feature type="transmembrane region" description="Helical" evidence="1">
    <location>
        <begin position="247"/>
        <end position="266"/>
    </location>
</feature>
<dbReference type="GO" id="GO:0016020">
    <property type="term" value="C:membrane"/>
    <property type="evidence" value="ECO:0007669"/>
    <property type="project" value="TreeGrafter"/>
</dbReference>
<evidence type="ECO:0000256" key="1">
    <source>
        <dbReference type="SAM" id="Phobius"/>
    </source>
</evidence>
<feature type="transmembrane region" description="Helical" evidence="1">
    <location>
        <begin position="165"/>
        <end position="183"/>
    </location>
</feature>
<keyword evidence="4" id="KW-0808">Transferase</keyword>
<dbReference type="GO" id="GO:0009103">
    <property type="term" value="P:lipopolysaccharide biosynthetic process"/>
    <property type="evidence" value="ECO:0007669"/>
    <property type="project" value="TreeGrafter"/>
</dbReference>
<dbReference type="AlphaFoldDB" id="A0A0H5LR83"/>
<name>A0A0H5LR83_YERIN</name>
<feature type="transmembrane region" description="Helical" evidence="1">
    <location>
        <begin position="349"/>
        <end position="367"/>
    </location>
</feature>